<dbReference type="Proteomes" id="UP001153555">
    <property type="component" value="Unassembled WGS sequence"/>
</dbReference>
<feature type="non-terminal residue" evidence="1">
    <location>
        <position position="211"/>
    </location>
</feature>
<dbReference type="EMBL" id="CACSLK010027842">
    <property type="protein sequence ID" value="CAA0834046.1"/>
    <property type="molecule type" value="Genomic_DNA"/>
</dbReference>
<evidence type="ECO:0000313" key="2">
    <source>
        <dbReference type="Proteomes" id="UP001153555"/>
    </source>
</evidence>
<proteinExistence type="predicted"/>
<name>A0A9N7NGS2_STRHE</name>
<organism evidence="1 2">
    <name type="scientific">Striga hermonthica</name>
    <name type="common">Purple witchweed</name>
    <name type="synonym">Buchnera hermonthica</name>
    <dbReference type="NCBI Taxonomy" id="68872"/>
    <lineage>
        <taxon>Eukaryota</taxon>
        <taxon>Viridiplantae</taxon>
        <taxon>Streptophyta</taxon>
        <taxon>Embryophyta</taxon>
        <taxon>Tracheophyta</taxon>
        <taxon>Spermatophyta</taxon>
        <taxon>Magnoliopsida</taxon>
        <taxon>eudicotyledons</taxon>
        <taxon>Gunneridae</taxon>
        <taxon>Pentapetalae</taxon>
        <taxon>asterids</taxon>
        <taxon>lamiids</taxon>
        <taxon>Lamiales</taxon>
        <taxon>Orobanchaceae</taxon>
        <taxon>Buchnereae</taxon>
        <taxon>Striga</taxon>
    </lineage>
</organism>
<keyword evidence="2" id="KW-1185">Reference proteome</keyword>
<dbReference type="OrthoDB" id="1741569at2759"/>
<reference evidence="1" key="1">
    <citation type="submission" date="2019-12" db="EMBL/GenBank/DDBJ databases">
        <authorList>
            <person name="Scholes J."/>
        </authorList>
    </citation>
    <scope>NUCLEOTIDE SEQUENCE</scope>
</reference>
<evidence type="ECO:0000313" key="1">
    <source>
        <dbReference type="EMBL" id="CAA0834046.1"/>
    </source>
</evidence>
<dbReference type="AlphaFoldDB" id="A0A9N7NGS2"/>
<protein>
    <submittedName>
        <fullName evidence="1">DNAse I-like superfamily protein</fullName>
    </submittedName>
</protein>
<feature type="non-terminal residue" evidence="1">
    <location>
        <position position="1"/>
    </location>
</feature>
<gene>
    <name evidence="1" type="ORF">SHERM_29302</name>
</gene>
<comment type="caution">
    <text evidence="1">The sequence shown here is derived from an EMBL/GenBank/DDBJ whole genome shotgun (WGS) entry which is preliminary data.</text>
</comment>
<sequence>KRFMFDRRWLAKPGFKESVEKAWKKQQEGTPLYVVMQRIKETRVEFLKWSCKFRTETAKLISKLHNELSEMRSDGKLIDWKRWDDTKKKLNEAYKLEEQHWEQKARITWLKHGDKNSRYFHAQTVQRRKRNTIVRLNKEDGTLCDNKEKIDQCIEEFYHQLFTSEGTQNGESALQDMMPVINEEMNSELEAPVRKDEIKEALFNINPNKAP</sequence>
<accession>A0A9N7NGS2</accession>